<organism evidence="1 2">
    <name type="scientific">Rugamonas rubra</name>
    <dbReference type="NCBI Taxonomy" id="758825"/>
    <lineage>
        <taxon>Bacteria</taxon>
        <taxon>Pseudomonadati</taxon>
        <taxon>Pseudomonadota</taxon>
        <taxon>Betaproteobacteria</taxon>
        <taxon>Burkholderiales</taxon>
        <taxon>Oxalobacteraceae</taxon>
        <taxon>Telluria group</taxon>
        <taxon>Rugamonas</taxon>
    </lineage>
</organism>
<gene>
    <name evidence="1" type="ORF">SAMN02982985_05848</name>
</gene>
<protein>
    <recommendedName>
        <fullName evidence="3">Phage Tail Collar Domain</fullName>
    </recommendedName>
</protein>
<dbReference type="OrthoDB" id="3687516at2"/>
<evidence type="ECO:0000313" key="1">
    <source>
        <dbReference type="EMBL" id="SFM93490.1"/>
    </source>
</evidence>
<proteinExistence type="predicted"/>
<dbReference type="STRING" id="758825.SAMN02982985_05848"/>
<evidence type="ECO:0008006" key="3">
    <source>
        <dbReference type="Google" id="ProtNLM"/>
    </source>
</evidence>
<dbReference type="EMBL" id="FOTW01000054">
    <property type="protein sequence ID" value="SFM93490.1"/>
    <property type="molecule type" value="Genomic_DNA"/>
</dbReference>
<accession>A0A1I4UXJ9</accession>
<evidence type="ECO:0000313" key="2">
    <source>
        <dbReference type="Proteomes" id="UP000199470"/>
    </source>
</evidence>
<name>A0A1I4UXJ9_9BURK</name>
<dbReference type="RefSeq" id="WP_093357064.1">
    <property type="nucleotide sequence ID" value="NZ_FOTW01000054.1"/>
</dbReference>
<dbReference type="AlphaFoldDB" id="A0A1I4UXJ9"/>
<reference evidence="1 2" key="1">
    <citation type="submission" date="2016-10" db="EMBL/GenBank/DDBJ databases">
        <authorList>
            <person name="de Groot N.N."/>
        </authorList>
    </citation>
    <scope>NUCLEOTIDE SEQUENCE [LARGE SCALE GENOMIC DNA]</scope>
    <source>
        <strain evidence="1 2">ATCC 43154</strain>
    </source>
</reference>
<sequence>MTIPHVPSNPERIARAAEQNLLIDQCNNTTNTVAEHTSTLSDHGARLLSLESAPPPHTHPISEVTGLRTELDDHDARLSTLETAPAPVLDDLADVTATGATDGQVLKFSAGTWAPADDATGTGGGATTLDQLDDVTTAGAAAGHVLKFNGSTWAPGTDNTSSGGTGATVLDELTDVSTTGATDGQALVYSAGTWSPSAPTPAAHVHAVADVTGLQAALHGKADDAEITALDGRIGNLENAASALYPTTASDTLLYGDVISSHQRSDCQWGESLTNNYMTAVATRSPKDFTATELRLCVTAAAVGSGTFDLKVYTGPSLSTLAERHWAYGQDKVNTAGVKHIPIGDLAIAEGDHIAICMIATGWTTSPRLSSTPTGTGAQLLIGERPYSVYQAGQTFPPPAVLNTTESKWTRANQLFWFAFA</sequence>
<dbReference type="Proteomes" id="UP000199470">
    <property type="component" value="Unassembled WGS sequence"/>
</dbReference>
<keyword evidence="2" id="KW-1185">Reference proteome</keyword>